<reference evidence="2 3" key="1">
    <citation type="submission" date="2023-07" db="EMBL/GenBank/DDBJ databases">
        <title>Comparative genomics of wheat-associated soil bacteria to identify genetic determinants of phenazine resistance.</title>
        <authorList>
            <person name="Mouncey N."/>
        </authorList>
    </citation>
    <scope>NUCLEOTIDE SEQUENCE [LARGE SCALE GENOMIC DNA]</scope>
    <source>
        <strain evidence="2 3">W2I16</strain>
    </source>
</reference>
<organism evidence="2 3">
    <name type="scientific">Streptomyces turgidiscabies</name>
    <dbReference type="NCBI Taxonomy" id="85558"/>
    <lineage>
        <taxon>Bacteria</taxon>
        <taxon>Bacillati</taxon>
        <taxon>Actinomycetota</taxon>
        <taxon>Actinomycetes</taxon>
        <taxon>Kitasatosporales</taxon>
        <taxon>Streptomycetaceae</taxon>
        <taxon>Streptomyces</taxon>
    </lineage>
</organism>
<gene>
    <name evidence="2" type="ORF">QFZ49_007285</name>
</gene>
<protein>
    <submittedName>
        <fullName evidence="2">Uncharacterized protein</fullName>
    </submittedName>
</protein>
<dbReference type="InterPro" id="IPR046309">
    <property type="entry name" value="DUF6424"/>
</dbReference>
<feature type="region of interest" description="Disordered" evidence="1">
    <location>
        <begin position="222"/>
        <end position="248"/>
    </location>
</feature>
<proteinExistence type="predicted"/>
<accession>A0ABU0RZD4</accession>
<dbReference type="Proteomes" id="UP001223072">
    <property type="component" value="Unassembled WGS sequence"/>
</dbReference>
<evidence type="ECO:0000313" key="2">
    <source>
        <dbReference type="EMBL" id="MDQ0937310.1"/>
    </source>
</evidence>
<comment type="caution">
    <text evidence="2">The sequence shown here is derived from an EMBL/GenBank/DDBJ whole genome shotgun (WGS) entry which is preliminary data.</text>
</comment>
<dbReference type="EMBL" id="JAUSZS010000008">
    <property type="protein sequence ID" value="MDQ0937310.1"/>
    <property type="molecule type" value="Genomic_DNA"/>
</dbReference>
<feature type="compositionally biased region" description="Basic and acidic residues" evidence="1">
    <location>
        <begin position="1"/>
        <end position="14"/>
    </location>
</feature>
<dbReference type="Pfam" id="PF19988">
    <property type="entry name" value="DUF6424"/>
    <property type="match status" value="1"/>
</dbReference>
<name>A0ABU0RZD4_9ACTN</name>
<evidence type="ECO:0000256" key="1">
    <source>
        <dbReference type="SAM" id="MobiDB-lite"/>
    </source>
</evidence>
<sequence length="332" mass="36244">MATHHTVDSSKPHTEEEELKWEINIPGHAPRSDSPEYKKSRKRMHDMLATVADPFLGPEPVEDHHGGGLWLKDADGWFMVRNLAGIEWSAQFCADPAKVDLLRQNARRVYAAYPQAVEELGIRELLDTPITDADGVAEWTDSICNASVPLPHHAHSATLPKGGGVHHYPTPITDIDLIRYADFELWVTDENGENVAVAPVDRRGSGDARIHVLYAAQDSTLRAPPAGGAVRGQTPPARPGPSGRAGRLHKPVARDLLSACASGRVITRPLTPGFLLAQNDGQLYCTVRGTVTQYAAPAADRGTVNTAVRERGITTEPRERAKAAFFRFGSRR</sequence>
<evidence type="ECO:0000313" key="3">
    <source>
        <dbReference type="Proteomes" id="UP001223072"/>
    </source>
</evidence>
<keyword evidence="3" id="KW-1185">Reference proteome</keyword>
<feature type="region of interest" description="Disordered" evidence="1">
    <location>
        <begin position="1"/>
        <end position="42"/>
    </location>
</feature>